<evidence type="ECO:0000313" key="4">
    <source>
        <dbReference type="Proteomes" id="UP000615026"/>
    </source>
</evidence>
<reference evidence="3" key="1">
    <citation type="submission" date="2020-10" db="EMBL/GenBank/DDBJ databases">
        <authorList>
            <person name="Castelo-Branco R."/>
            <person name="Eusebio N."/>
            <person name="Adriana R."/>
            <person name="Vieira A."/>
            <person name="Brugerolle De Fraissinette N."/>
            <person name="Rezende De Castro R."/>
            <person name="Schneider M.P."/>
            <person name="Vasconcelos V."/>
            <person name="Leao P.N."/>
        </authorList>
    </citation>
    <scope>NUCLEOTIDE SEQUENCE</scope>
    <source>
        <strain evidence="3">LEGE 11479</strain>
    </source>
</reference>
<dbReference type="InterPro" id="IPR012334">
    <property type="entry name" value="Pectin_lyas_fold"/>
</dbReference>
<feature type="domain" description="Filamentous haemagglutinin FhaB/tRNA nuclease CdiA-like TPS" evidence="2">
    <location>
        <begin position="37"/>
        <end position="147"/>
    </location>
</feature>
<dbReference type="RefSeq" id="WP_193992844.1">
    <property type="nucleotide sequence ID" value="NZ_JADEXP010000062.1"/>
</dbReference>
<evidence type="ECO:0000259" key="2">
    <source>
        <dbReference type="SMART" id="SM00912"/>
    </source>
</evidence>
<dbReference type="InterPro" id="IPR008638">
    <property type="entry name" value="FhaB/CdiA-like_TPS"/>
</dbReference>
<dbReference type="AlphaFoldDB" id="A0A928ZTA8"/>
<dbReference type="Gene3D" id="2.160.20.10">
    <property type="entry name" value="Single-stranded right-handed beta-helix, Pectin lyase-like"/>
    <property type="match status" value="3"/>
</dbReference>
<accession>A0A928ZTA8</accession>
<dbReference type="Proteomes" id="UP000615026">
    <property type="component" value="Unassembled WGS sequence"/>
</dbReference>
<dbReference type="Pfam" id="PF05860">
    <property type="entry name" value="TPS"/>
    <property type="match status" value="1"/>
</dbReference>
<evidence type="ECO:0000313" key="3">
    <source>
        <dbReference type="EMBL" id="MBE9066866.1"/>
    </source>
</evidence>
<keyword evidence="4" id="KW-1185">Reference proteome</keyword>
<dbReference type="EMBL" id="JADEXP010000062">
    <property type="protein sequence ID" value="MBE9066866.1"/>
    <property type="molecule type" value="Genomic_DNA"/>
</dbReference>
<dbReference type="SMART" id="SM00912">
    <property type="entry name" value="Haemagg_act"/>
    <property type="match status" value="1"/>
</dbReference>
<feature type="chain" id="PRO_5037756161" evidence="1">
    <location>
        <begin position="26"/>
        <end position="931"/>
    </location>
</feature>
<dbReference type="NCBIfam" id="TIGR01901">
    <property type="entry name" value="adhes_NPXG"/>
    <property type="match status" value="1"/>
</dbReference>
<dbReference type="InterPro" id="IPR011050">
    <property type="entry name" value="Pectin_lyase_fold/virulence"/>
</dbReference>
<comment type="caution">
    <text evidence="3">The sequence shown here is derived from an EMBL/GenBank/DDBJ whole genome shotgun (WGS) entry which is preliminary data.</text>
</comment>
<proteinExistence type="predicted"/>
<name>A0A928ZTA8_LEPEC</name>
<gene>
    <name evidence="3" type="ORF">IQ260_09390</name>
</gene>
<protein>
    <submittedName>
        <fullName evidence="3">Filamentous hemagglutinin N-terminal domain-containing protein</fullName>
    </submittedName>
</protein>
<dbReference type="SUPFAM" id="SSF51126">
    <property type="entry name" value="Pectin lyase-like"/>
    <property type="match status" value="3"/>
</dbReference>
<keyword evidence="1" id="KW-0732">Signal</keyword>
<evidence type="ECO:0000256" key="1">
    <source>
        <dbReference type="SAM" id="SignalP"/>
    </source>
</evidence>
<organism evidence="3 4">
    <name type="scientific">Leptolyngbya cf. ectocarpi LEGE 11479</name>
    <dbReference type="NCBI Taxonomy" id="1828722"/>
    <lineage>
        <taxon>Bacteria</taxon>
        <taxon>Bacillati</taxon>
        <taxon>Cyanobacteriota</taxon>
        <taxon>Cyanophyceae</taxon>
        <taxon>Leptolyngbyales</taxon>
        <taxon>Leptolyngbyaceae</taxon>
        <taxon>Leptolyngbya group</taxon>
        <taxon>Leptolyngbya</taxon>
    </lineage>
</organism>
<sequence length="931" mass="94665">MLSYKANVICLITAILAGSFKPIQAQIIPDDTLGNEASQVSVDATVQGLPTDLIEGGATRGVNLFHSFSDFNVADLQRVYFANPTHIENILSRVTGDSRSNILGTLGIDGTANLFLLNPNGIVFGKNAQLDITGSFFASTANALELDGGLSYSALEPTAPPLLAVTLTPGLQYGAAQQGEISNAGILQTGEGLTFNAETLTLNGSLLAGADLTLRSSDTIQIRDSETQPFIAAATGDVLVQGDQTVDIFALNHSDSGLFAGQDLILRSANSIIGDTHYWSGNRFQVETLDGTPGNLLSPNDPVIQSGGDISFANYTGASLRVLAGGSVTANNITITGVDPGFPDEAVTLSRPLADGTNIVQVNGSTRPVVDIRAGTTAATQGLNCDGCPDFLGIILQPTDLSSTAIPTSADITINRIGVNPSDGLVLLTNQFQPDASIDGSIQVQEIDTGNNVAEGGEIILDSRNSIVLPTSSLVRSSALDQNSGNISFIAQDAVSLAESAIVQSASGGTGQAGNINILAGSFSLLREAQLDASATGNGNSGNSGTINIDVSNAITLTGFNTRINNSVSAGTRADTGEINIRANSLSIEEGAGIFSTILGEGNGSNITLDINGAVALDGRDGSNSAIATGVGDAGSGNSGQIDLRAESLNLTNGGLISTFAASSNSIANAGDINLDVRDFILVEGDTPPDTGPIASQFIFADMSAIASGQVGNGNIGDSGNIVVNTDRLMVQDSAVIDASHTGQGRSGDIEINARIVNLNDGGSVTTLSTGTGNAGIISIVNAEETNLDNNSFISTSSLFKSGDSGALVIETDTLSLRNDSILATATANSGNAGQLEIQADLVELINGSRITTETGPTTLLGIILSSGSTGNAGNLTIDTNRLVLQDGAISTSASITSSGQAGLLTVNASESIDISGIDGTNTGGLFASSF</sequence>
<feature type="signal peptide" evidence="1">
    <location>
        <begin position="1"/>
        <end position="25"/>
    </location>
</feature>